<dbReference type="CDD" id="cd06558">
    <property type="entry name" value="crotonase-like"/>
    <property type="match status" value="1"/>
</dbReference>
<comment type="similarity">
    <text evidence="1 3">Belongs to the enoyl-CoA hydratase/isomerase family.</text>
</comment>
<dbReference type="PANTHER" id="PTHR11941">
    <property type="entry name" value="ENOYL-COA HYDRATASE-RELATED"/>
    <property type="match status" value="1"/>
</dbReference>
<dbReference type="AlphaFoldDB" id="A0A318SG46"/>
<dbReference type="GO" id="GO:0006635">
    <property type="term" value="P:fatty acid beta-oxidation"/>
    <property type="evidence" value="ECO:0007669"/>
    <property type="project" value="TreeGrafter"/>
</dbReference>
<proteinExistence type="inferred from homology"/>
<dbReference type="InterPro" id="IPR014748">
    <property type="entry name" value="Enoyl-CoA_hydra_C"/>
</dbReference>
<dbReference type="InterPro" id="IPR018376">
    <property type="entry name" value="Enoyl-CoA_hyd/isom_CS"/>
</dbReference>
<dbReference type="PROSITE" id="PS00166">
    <property type="entry name" value="ENOYL_COA_HYDRATASE"/>
    <property type="match status" value="1"/>
</dbReference>
<dbReference type="PANTHER" id="PTHR11941:SF54">
    <property type="entry name" value="ENOYL-COA HYDRATASE, MITOCHONDRIAL"/>
    <property type="match status" value="1"/>
</dbReference>
<evidence type="ECO:0000256" key="3">
    <source>
        <dbReference type="RuleBase" id="RU003707"/>
    </source>
</evidence>
<reference evidence="4 5" key="1">
    <citation type="submission" date="2018-06" db="EMBL/GenBank/DDBJ databases">
        <title>Genomic Encyclopedia of Type Strains, Phase IV (KMG-IV): sequencing the most valuable type-strain genomes for metagenomic binning, comparative biology and taxonomic classification.</title>
        <authorList>
            <person name="Goeker M."/>
        </authorList>
    </citation>
    <scope>NUCLEOTIDE SEQUENCE [LARGE SCALE GENOMIC DNA]</scope>
    <source>
        <strain evidence="4 5">DSM 18048</strain>
    </source>
</reference>
<dbReference type="InterPro" id="IPR001753">
    <property type="entry name" value="Enoyl-CoA_hydra/iso"/>
</dbReference>
<keyword evidence="2" id="KW-0456">Lyase</keyword>
<dbReference type="Gene3D" id="3.90.226.10">
    <property type="entry name" value="2-enoyl-CoA Hydratase, Chain A, domain 1"/>
    <property type="match status" value="1"/>
</dbReference>
<dbReference type="EMBL" id="QJSX01000002">
    <property type="protein sequence ID" value="PYE55866.1"/>
    <property type="molecule type" value="Genomic_DNA"/>
</dbReference>
<dbReference type="SUPFAM" id="SSF52096">
    <property type="entry name" value="ClpP/crotonase"/>
    <property type="match status" value="1"/>
</dbReference>
<dbReference type="FunFam" id="3.90.226.10:FF:000009">
    <property type="entry name" value="Carnitinyl-CoA dehydratase"/>
    <property type="match status" value="1"/>
</dbReference>
<dbReference type="GO" id="GO:0016836">
    <property type="term" value="F:hydro-lyase activity"/>
    <property type="evidence" value="ECO:0007669"/>
    <property type="project" value="UniProtKB-ARBA"/>
</dbReference>
<comment type="caution">
    <text evidence="4">The sequence shown here is derived from an EMBL/GenBank/DDBJ whole genome shotgun (WGS) entry which is preliminary data.</text>
</comment>
<dbReference type="Gene3D" id="1.10.12.10">
    <property type="entry name" value="Lyase 2-enoyl-coa Hydratase, Chain A, domain 2"/>
    <property type="match status" value="1"/>
</dbReference>
<sequence>MTSQNPAFEHIVVEVRPGHVGLVRLNRPKVLNALNAATLAEIVTAVRAFDADSNVGAIVITGSERAFAAGADIAEMSGKSAADLLADVRLAQWEALRKTSKPLIAAVAGFALGGGHELVMVCDIVIAAENAVFGQPEINLGIIPGAGGTQRLARALGKSLAMEIVLNDRRLSADEALRAGLVSRVVPTERVLDEALSVARQIAARAPVAVRLAKQSVLKAFDTTLEVGLELERHNFYLLFSTEDQKEGMRAFLEKRPPNWKGR</sequence>
<dbReference type="FunFam" id="1.10.12.10:FF:000001">
    <property type="entry name" value="Probable enoyl-CoA hydratase, mitochondrial"/>
    <property type="match status" value="1"/>
</dbReference>
<dbReference type="RefSeq" id="WP_110885407.1">
    <property type="nucleotide sequence ID" value="NZ_QJSX01000002.1"/>
</dbReference>
<dbReference type="Pfam" id="PF00378">
    <property type="entry name" value="ECH_1"/>
    <property type="match status" value="1"/>
</dbReference>
<gene>
    <name evidence="4" type="ORF">DES52_102232</name>
</gene>
<dbReference type="OrthoDB" id="30646at2"/>
<protein>
    <submittedName>
        <fullName evidence="4">Short chain enoyl-CoA hydratase</fullName>
    </submittedName>
</protein>
<name>A0A318SG46_9DEIO</name>
<accession>A0A318SG46</accession>
<organism evidence="4 5">
    <name type="scientific">Deinococcus yavapaiensis KR-236</name>
    <dbReference type="NCBI Taxonomy" id="694435"/>
    <lineage>
        <taxon>Bacteria</taxon>
        <taxon>Thermotogati</taxon>
        <taxon>Deinococcota</taxon>
        <taxon>Deinococci</taxon>
        <taxon>Deinococcales</taxon>
        <taxon>Deinococcaceae</taxon>
        <taxon>Deinococcus</taxon>
    </lineage>
</organism>
<evidence type="ECO:0000313" key="4">
    <source>
        <dbReference type="EMBL" id="PYE55866.1"/>
    </source>
</evidence>
<evidence type="ECO:0000313" key="5">
    <source>
        <dbReference type="Proteomes" id="UP000248326"/>
    </source>
</evidence>
<dbReference type="Proteomes" id="UP000248326">
    <property type="component" value="Unassembled WGS sequence"/>
</dbReference>
<evidence type="ECO:0000256" key="1">
    <source>
        <dbReference type="ARBA" id="ARBA00005254"/>
    </source>
</evidence>
<dbReference type="InterPro" id="IPR029045">
    <property type="entry name" value="ClpP/crotonase-like_dom_sf"/>
</dbReference>
<evidence type="ECO:0000256" key="2">
    <source>
        <dbReference type="ARBA" id="ARBA00023239"/>
    </source>
</evidence>
<keyword evidence="5" id="KW-1185">Reference proteome</keyword>